<dbReference type="InterPro" id="IPR035897">
    <property type="entry name" value="Toll_tir_struct_dom_sf"/>
</dbReference>
<dbReference type="SUPFAM" id="SSF52058">
    <property type="entry name" value="L domain-like"/>
    <property type="match status" value="1"/>
</dbReference>
<dbReference type="Gene3D" id="3.40.50.300">
    <property type="entry name" value="P-loop containing nucleotide triphosphate hydrolases"/>
    <property type="match status" value="1"/>
</dbReference>
<dbReference type="InterPro" id="IPR000157">
    <property type="entry name" value="TIR_dom"/>
</dbReference>
<dbReference type="InterPro" id="IPR027417">
    <property type="entry name" value="P-loop_NTPase"/>
</dbReference>
<proteinExistence type="predicted"/>
<dbReference type="PANTHER" id="PTHR11017">
    <property type="entry name" value="LEUCINE-RICH REPEAT-CONTAINING PROTEIN"/>
    <property type="match status" value="1"/>
</dbReference>
<evidence type="ECO:0000259" key="6">
    <source>
        <dbReference type="PROSITE" id="PS50104"/>
    </source>
</evidence>
<organism evidence="7 8">
    <name type="scientific">Vicia faba</name>
    <name type="common">Broad bean</name>
    <name type="synonym">Faba vulgaris</name>
    <dbReference type="NCBI Taxonomy" id="3906"/>
    <lineage>
        <taxon>Eukaryota</taxon>
        <taxon>Viridiplantae</taxon>
        <taxon>Streptophyta</taxon>
        <taxon>Embryophyta</taxon>
        <taxon>Tracheophyta</taxon>
        <taxon>Spermatophyta</taxon>
        <taxon>Magnoliopsida</taxon>
        <taxon>eudicotyledons</taxon>
        <taxon>Gunneridae</taxon>
        <taxon>Pentapetalae</taxon>
        <taxon>rosids</taxon>
        <taxon>fabids</taxon>
        <taxon>Fabales</taxon>
        <taxon>Fabaceae</taxon>
        <taxon>Papilionoideae</taxon>
        <taxon>50 kb inversion clade</taxon>
        <taxon>NPAAA clade</taxon>
        <taxon>Hologalegina</taxon>
        <taxon>IRL clade</taxon>
        <taxon>Fabeae</taxon>
        <taxon>Vicia</taxon>
    </lineage>
</organism>
<dbReference type="SUPFAM" id="SSF52200">
    <property type="entry name" value="Toll/Interleukin receptor TIR domain"/>
    <property type="match status" value="1"/>
</dbReference>
<evidence type="ECO:0000256" key="1">
    <source>
        <dbReference type="ARBA" id="ARBA00022614"/>
    </source>
</evidence>
<reference evidence="7 8" key="1">
    <citation type="submission" date="2023-01" db="EMBL/GenBank/DDBJ databases">
        <authorList>
            <person name="Kreplak J."/>
        </authorList>
    </citation>
    <scope>NUCLEOTIDE SEQUENCE [LARGE SCALE GENOMIC DNA]</scope>
</reference>
<dbReference type="InterPro" id="IPR044974">
    <property type="entry name" value="Disease_R_plants"/>
</dbReference>
<keyword evidence="4" id="KW-0520">NAD</keyword>
<evidence type="ECO:0000256" key="5">
    <source>
        <dbReference type="SAM" id="Coils"/>
    </source>
</evidence>
<dbReference type="Gene3D" id="3.40.50.10140">
    <property type="entry name" value="Toll/interleukin-1 receptor homology (TIR) domain"/>
    <property type="match status" value="1"/>
</dbReference>
<dbReference type="PANTHER" id="PTHR11017:SF422">
    <property type="entry name" value="RESISTANCE PROTEIN (TIR-NBS-LRR CLASS), PUTATIVE-RELATED"/>
    <property type="match status" value="1"/>
</dbReference>
<accession>A0AAV0Z4G0</accession>
<dbReference type="InterPro" id="IPR002182">
    <property type="entry name" value="NB-ARC"/>
</dbReference>
<dbReference type="Pfam" id="PF23282">
    <property type="entry name" value="WHD_ROQ1"/>
    <property type="match status" value="1"/>
</dbReference>
<dbReference type="InterPro" id="IPR032675">
    <property type="entry name" value="LRR_dom_sf"/>
</dbReference>
<dbReference type="FunFam" id="3.40.50.10140:FF:000007">
    <property type="entry name" value="Disease resistance protein (TIR-NBS-LRR class)"/>
    <property type="match status" value="1"/>
</dbReference>
<dbReference type="Gene3D" id="1.10.8.430">
    <property type="entry name" value="Helical domain of apoptotic protease-activating factors"/>
    <property type="match status" value="1"/>
</dbReference>
<dbReference type="InterPro" id="IPR058546">
    <property type="entry name" value="RPS4B/Roq1-like_LRR"/>
</dbReference>
<gene>
    <name evidence="7" type="ORF">VFH_I091000</name>
</gene>
<dbReference type="GO" id="GO:0043531">
    <property type="term" value="F:ADP binding"/>
    <property type="evidence" value="ECO:0007669"/>
    <property type="project" value="InterPro"/>
</dbReference>
<dbReference type="EMBL" id="OX451735">
    <property type="protein sequence ID" value="CAI8593425.1"/>
    <property type="molecule type" value="Genomic_DNA"/>
</dbReference>
<evidence type="ECO:0000256" key="4">
    <source>
        <dbReference type="ARBA" id="ARBA00023027"/>
    </source>
</evidence>
<dbReference type="InterPro" id="IPR036390">
    <property type="entry name" value="WH_DNA-bd_sf"/>
</dbReference>
<keyword evidence="5" id="KW-0175">Coiled coil</keyword>
<dbReference type="Pfam" id="PF00931">
    <property type="entry name" value="NB-ARC"/>
    <property type="match status" value="1"/>
</dbReference>
<keyword evidence="2" id="KW-0677">Repeat</keyword>
<sequence length="1448" mass="166162">MKNSSSTSFNHGWTYDVFVSFYGDDTRYGFTGNLYNTLRRKGINTFKDDIKLKKGEEISEDLLQAIDESRIAIIVFSENYASSTWCLDELVKIMECKKEKGQLVRLVFYYVDPSNVRHQRESFGRSMAKHEENIKISKEKVCKWRSALSSAANLSGWHFKNGYEYELIQKITEEVSNKLNVTPLHIADNPVGLNYKMSQVLSLLEIKSNDDDVCMVGICGIGGIGKTTLARAVYNSISRKFDSSSFLVDVRENSMKHGLVHLQETLLLHLLDENIKLDDVSKGIPILRRRLRNKKVLFILDDVDNLQQLRSLVGRNDWFGFGSRIIITTRDKHLLTTHGVEKDKLYEVKELNDRESLELFSMNAFRKSVPDPSYVEIAKSVMQYAKGHPLALNVIGSDLFGKTVEEWKSALNKYETIPSKEILNVLKVSYDNLDDNEKEIFLDIACFFKGYPKADVEKTLDESRFYSKYGIGVLVDKSLVTIGESNSVKMHDLVQDLGKNIARNESPFDPSKRRRLWHHEDVFEVLTESTGSDTIEGIVLDMPSLKQEVQLKANTFDNMRRLRILIVRNGQVSGAPQYLPNNLRLLEWNKYPLTSLPDNFHPKTLVVLNLPKSRIKMDEPFKKFEHLTFMNFSDCDSLTKLPDVSATPNLTRILVNNCRNLVDIHESVGDLDKLVTLSTEECPKLKSFPRGLRSKYLEYLNLRKCSNIQSFPDVLAKVENMKNIDIGGTAIKKFPSSIENFKGLEELVLTSCTNVEDLPSNTDMFQSIEELNVEGCPQLPKLLWKSLEDRTNDWLPKLSNLSLKNCNLSDEDLELILKCFLQLKWLILSDNNFLTIPDCIEDLSHLLLLNIENCKHLRDISVLPPYLQYIDARKCMALTPQSSDVLLSQAFLEVEYIDIVVPRKKIPSWFDHCNKGECVAFWIRKSFPTIALFFLLCGDDDERKTNYTCEFCVLINGIQVFQGRSEWPVDHIWLFDLRTHLTASEWQGFNEKIKSSWNHVEISCSVIDESKNLTIKCCGIHLYKDRMNIHHVSFISPDLQSSNMARDNDGFDIYDEVSDDVVFPSIFSKYFNKTILEAMSDLQSSKRKVDNEYDFDEELEIDSDTDIDCQYMEEEHNSSSLNHQILEMFEPVLNDNEKDANSSKILLDPSTETEEEPLVTSIWNQVPLHQTSTDKGTQLVEQIEVDSTKRKQLILNAESTINKDNMEEFYASLEAEITSSLQVLPDNEAVRTRPSEETQKALQILLDFVSKKFSLLLHPGRSGLMKDIIKYLLSLTPNEGLSLKSKSIILQLSHGFSQWSLDYNNANIKLESATTNLTKAEKVKGYLEDNVKDFREMDMVEKCLSNQLVCLQEEKRELEEKLNAIKAEIYDFSAQRDTVAKRKTELFQKGTVLKAERDDLRNQVPRLKAEKELANITQANIEEEWSKLGEQFIGSINFEELTSEPSHK</sequence>
<evidence type="ECO:0000313" key="8">
    <source>
        <dbReference type="Proteomes" id="UP001157006"/>
    </source>
</evidence>
<dbReference type="Pfam" id="PF01582">
    <property type="entry name" value="TIR"/>
    <property type="match status" value="1"/>
</dbReference>
<feature type="coiled-coil region" evidence="5">
    <location>
        <begin position="1303"/>
        <end position="1417"/>
    </location>
</feature>
<dbReference type="InterPro" id="IPR042197">
    <property type="entry name" value="Apaf_helical"/>
</dbReference>
<keyword evidence="8" id="KW-1185">Reference proteome</keyword>
<dbReference type="GO" id="GO:0006952">
    <property type="term" value="P:defense response"/>
    <property type="evidence" value="ECO:0007669"/>
    <property type="project" value="UniProtKB-KW"/>
</dbReference>
<dbReference type="PROSITE" id="PS50104">
    <property type="entry name" value="TIR"/>
    <property type="match status" value="1"/>
</dbReference>
<protein>
    <recommendedName>
        <fullName evidence="6">TIR domain-containing protein</fullName>
    </recommendedName>
</protein>
<feature type="domain" description="TIR" evidence="6">
    <location>
        <begin position="13"/>
        <end position="179"/>
    </location>
</feature>
<evidence type="ECO:0000256" key="3">
    <source>
        <dbReference type="ARBA" id="ARBA00022821"/>
    </source>
</evidence>
<dbReference type="SMART" id="SM00255">
    <property type="entry name" value="TIR"/>
    <property type="match status" value="1"/>
</dbReference>
<dbReference type="SUPFAM" id="SSF52540">
    <property type="entry name" value="P-loop containing nucleoside triphosphate hydrolases"/>
    <property type="match status" value="1"/>
</dbReference>
<name>A0AAV0Z4G0_VICFA</name>
<dbReference type="PRINTS" id="PR00364">
    <property type="entry name" value="DISEASERSIST"/>
</dbReference>
<dbReference type="Pfam" id="PF23286">
    <property type="entry name" value="LRR_13"/>
    <property type="match status" value="1"/>
</dbReference>
<dbReference type="InterPro" id="IPR058192">
    <property type="entry name" value="WHD_ROQ1-like"/>
</dbReference>
<keyword evidence="3" id="KW-0611">Plant defense</keyword>
<keyword evidence="1" id="KW-0433">Leucine-rich repeat</keyword>
<evidence type="ECO:0000313" key="7">
    <source>
        <dbReference type="EMBL" id="CAI8593425.1"/>
    </source>
</evidence>
<dbReference type="SUPFAM" id="SSF46785">
    <property type="entry name" value="Winged helix' DNA-binding domain"/>
    <property type="match status" value="1"/>
</dbReference>
<dbReference type="Proteomes" id="UP001157006">
    <property type="component" value="Chromosome 1S"/>
</dbReference>
<dbReference type="GO" id="GO:0007165">
    <property type="term" value="P:signal transduction"/>
    <property type="evidence" value="ECO:0007669"/>
    <property type="project" value="InterPro"/>
</dbReference>
<evidence type="ECO:0000256" key="2">
    <source>
        <dbReference type="ARBA" id="ARBA00022737"/>
    </source>
</evidence>
<dbReference type="Gene3D" id="3.80.10.10">
    <property type="entry name" value="Ribonuclease Inhibitor"/>
    <property type="match status" value="3"/>
</dbReference>